<feature type="region of interest" description="Disordered" evidence="1">
    <location>
        <begin position="189"/>
        <end position="220"/>
    </location>
</feature>
<reference evidence="2" key="1">
    <citation type="submission" date="2020-05" db="UniProtKB">
        <authorList>
            <consortium name="EnsemblMetazoa"/>
        </authorList>
    </citation>
    <scope>IDENTIFICATION</scope>
    <source>
        <strain evidence="2">Yale</strain>
    </source>
</reference>
<sequence>TEYLKKASRDQGIQCENASTRYCNKYWKGANNKMQSRTGISVSTCRRTPRANPRCAPTVTTYTKSETEYALQDGESDAYNGNDQDAIKNHVAQQPIMLECINANDCCSKPQPHRYFRRLSKSRQSKHLTSEDIKTVIFKTNETNDNKSLGGGDCCGGGGNWLNVDAATKQHVLHDNDEDVKLHMRSILDCNDNGKQNDSDNDDDDGDYRTKIDGRTNAAKPINKSKEFFEKRQHLFKSVQMTESLER</sequence>
<dbReference type="STRING" id="37546.A0A1B0G4Z8"/>
<evidence type="ECO:0000256" key="1">
    <source>
        <dbReference type="SAM" id="MobiDB-lite"/>
    </source>
</evidence>
<dbReference type="AlphaFoldDB" id="A0A1B0G4Z8"/>
<proteinExistence type="predicted"/>
<evidence type="ECO:0000313" key="2">
    <source>
        <dbReference type="EnsemblMetazoa" id="GMOY008394-PA"/>
    </source>
</evidence>
<dbReference type="EnsemblMetazoa" id="GMOY008394-RA">
    <property type="protein sequence ID" value="GMOY008394-PA"/>
    <property type="gene ID" value="GMOY008394"/>
</dbReference>
<accession>A0A1B0G4Z8</accession>
<dbReference type="Proteomes" id="UP000092444">
    <property type="component" value="Unassembled WGS sequence"/>
</dbReference>
<name>A0A1B0G4Z8_GLOMM</name>
<evidence type="ECO:0000313" key="3">
    <source>
        <dbReference type="Proteomes" id="UP000092444"/>
    </source>
</evidence>
<organism evidence="2 3">
    <name type="scientific">Glossina morsitans morsitans</name>
    <name type="common">Savannah tsetse fly</name>
    <dbReference type="NCBI Taxonomy" id="37546"/>
    <lineage>
        <taxon>Eukaryota</taxon>
        <taxon>Metazoa</taxon>
        <taxon>Ecdysozoa</taxon>
        <taxon>Arthropoda</taxon>
        <taxon>Hexapoda</taxon>
        <taxon>Insecta</taxon>
        <taxon>Pterygota</taxon>
        <taxon>Neoptera</taxon>
        <taxon>Endopterygota</taxon>
        <taxon>Diptera</taxon>
        <taxon>Brachycera</taxon>
        <taxon>Muscomorpha</taxon>
        <taxon>Hippoboscoidea</taxon>
        <taxon>Glossinidae</taxon>
        <taxon>Glossina</taxon>
    </lineage>
</organism>
<dbReference type="EMBL" id="CCAG010002055">
    <property type="status" value="NOT_ANNOTATED_CDS"/>
    <property type="molecule type" value="Genomic_DNA"/>
</dbReference>
<protein>
    <submittedName>
        <fullName evidence="2">Uncharacterized protein</fullName>
    </submittedName>
</protein>
<keyword evidence="3" id="KW-1185">Reference proteome</keyword>